<dbReference type="KEGG" id="cfm:BJL90_08820"/>
<dbReference type="EMBL" id="CP017603">
    <property type="protein sequence ID" value="AOY75991.1"/>
    <property type="molecule type" value="Genomic_DNA"/>
</dbReference>
<keyword evidence="5" id="KW-1185">Reference proteome</keyword>
<keyword evidence="2" id="KW-0472">Membrane</keyword>
<keyword evidence="2" id="KW-0812">Transmembrane</keyword>
<reference evidence="4 6" key="2">
    <citation type="submission" date="2017-03" db="EMBL/GenBank/DDBJ databases">
        <title>Complete sequence of Clostridium formicaceticum DSM 92.</title>
        <authorList>
            <person name="Poehlein A."/>
            <person name="Karl M."/>
            <person name="Bengelsdorf F.R."/>
            <person name="Duerre P."/>
            <person name="Daniel R."/>
        </authorList>
    </citation>
    <scope>NUCLEOTIDE SEQUENCE [LARGE SCALE GENOMIC DNA]</scope>
    <source>
        <strain evidence="4 6">DSM 92</strain>
    </source>
</reference>
<organism evidence="4 6">
    <name type="scientific">Clostridium formicaceticum</name>
    <dbReference type="NCBI Taxonomy" id="1497"/>
    <lineage>
        <taxon>Bacteria</taxon>
        <taxon>Bacillati</taxon>
        <taxon>Bacillota</taxon>
        <taxon>Clostridia</taxon>
        <taxon>Eubacteriales</taxon>
        <taxon>Clostridiaceae</taxon>
        <taxon>Clostridium</taxon>
    </lineage>
</organism>
<evidence type="ECO:0000313" key="6">
    <source>
        <dbReference type="Proteomes" id="UP000192478"/>
    </source>
</evidence>
<keyword evidence="2" id="KW-1133">Transmembrane helix</keyword>
<evidence type="ECO:0000313" key="5">
    <source>
        <dbReference type="Proteomes" id="UP000177894"/>
    </source>
</evidence>
<reference evidence="3 5" key="1">
    <citation type="submission" date="2016-10" db="EMBL/GenBank/DDBJ databases">
        <title>Complete Genome Sequence of Acetogen Clostridium formicoaceticum ATCC 27076.</title>
        <authorList>
            <person name="Bao T."/>
            <person name="Cheng C."/>
            <person name="Zhao J."/>
            <person name="Yang S.-T."/>
            <person name="Wang J."/>
            <person name="Wang M."/>
        </authorList>
    </citation>
    <scope>NUCLEOTIDE SEQUENCE [LARGE SCALE GENOMIC DNA]</scope>
    <source>
        <strain evidence="3 5">ATCC 27076</strain>
    </source>
</reference>
<evidence type="ECO:0000256" key="1">
    <source>
        <dbReference type="SAM" id="Coils"/>
    </source>
</evidence>
<protein>
    <submittedName>
        <fullName evidence="4">Uncharacterized protein</fullName>
    </submittedName>
</protein>
<dbReference type="EMBL" id="CP020559">
    <property type="protein sequence ID" value="ARE86342.1"/>
    <property type="molecule type" value="Genomic_DNA"/>
</dbReference>
<gene>
    <name evidence="3" type="ORF">BJL90_08820</name>
    <name evidence="4" type="ORF">CLFO_06640</name>
</gene>
<dbReference type="RefSeq" id="WP_070966727.1">
    <property type="nucleotide sequence ID" value="NZ_CP017603.1"/>
</dbReference>
<accession>A0AAC9RIZ0</accession>
<evidence type="ECO:0000313" key="3">
    <source>
        <dbReference type="EMBL" id="AOY75991.1"/>
    </source>
</evidence>
<dbReference type="Proteomes" id="UP000192478">
    <property type="component" value="Chromosome"/>
</dbReference>
<evidence type="ECO:0000313" key="4">
    <source>
        <dbReference type="EMBL" id="ARE86342.1"/>
    </source>
</evidence>
<evidence type="ECO:0000256" key="2">
    <source>
        <dbReference type="SAM" id="Phobius"/>
    </source>
</evidence>
<keyword evidence="1" id="KW-0175">Coiled coil</keyword>
<dbReference type="AlphaFoldDB" id="A0AAC9RIZ0"/>
<sequence>MGLLLYQFFSLILIIVLFTVPIVVAVLLIRHVGKSKSSIEVDTETYLIEKIIDLERRIQELESQLSTNIDEE</sequence>
<name>A0AAC9RIZ0_9CLOT</name>
<proteinExistence type="predicted"/>
<feature type="transmembrane region" description="Helical" evidence="2">
    <location>
        <begin position="6"/>
        <end position="29"/>
    </location>
</feature>
<feature type="coiled-coil region" evidence="1">
    <location>
        <begin position="44"/>
        <end position="71"/>
    </location>
</feature>
<dbReference type="Proteomes" id="UP000177894">
    <property type="component" value="Chromosome"/>
</dbReference>